<comment type="caution">
    <text evidence="1">The sequence shown here is derived from an EMBL/GenBank/DDBJ whole genome shotgun (WGS) entry which is preliminary data.</text>
</comment>
<proteinExistence type="predicted"/>
<dbReference type="VEuPathDB" id="FungiDB:SeMB42_g06747"/>
<dbReference type="Proteomes" id="UP000317494">
    <property type="component" value="Unassembled WGS sequence"/>
</dbReference>
<gene>
    <name evidence="1" type="ORF">SeMB42_g06747</name>
</gene>
<evidence type="ECO:0000313" key="2">
    <source>
        <dbReference type="Proteomes" id="UP000317494"/>
    </source>
</evidence>
<accession>A0A507CKP7</accession>
<dbReference type="AlphaFoldDB" id="A0A507CKP7"/>
<name>A0A507CKP7_9FUNG</name>
<sequence length="74" mass="8224">MALDVEVEFDAISLAPRLSTYKVLDIAIYSASQEDRATTRCLEEYQDTTPSPIKMTAPDCDFLSPTSLPHVESE</sequence>
<keyword evidence="2" id="KW-1185">Reference proteome</keyword>
<organism evidence="1 2">
    <name type="scientific">Synchytrium endobioticum</name>
    <dbReference type="NCBI Taxonomy" id="286115"/>
    <lineage>
        <taxon>Eukaryota</taxon>
        <taxon>Fungi</taxon>
        <taxon>Fungi incertae sedis</taxon>
        <taxon>Chytridiomycota</taxon>
        <taxon>Chytridiomycota incertae sedis</taxon>
        <taxon>Chytridiomycetes</taxon>
        <taxon>Synchytriales</taxon>
        <taxon>Synchytriaceae</taxon>
        <taxon>Synchytrium</taxon>
    </lineage>
</organism>
<protein>
    <submittedName>
        <fullName evidence="1">Uncharacterized protein</fullName>
    </submittedName>
</protein>
<evidence type="ECO:0000313" key="1">
    <source>
        <dbReference type="EMBL" id="TPX38423.1"/>
    </source>
</evidence>
<reference evidence="1 2" key="1">
    <citation type="journal article" date="2019" name="Sci. Rep.">
        <title>Comparative genomics of chytrid fungi reveal insights into the obligate biotrophic and pathogenic lifestyle of Synchytrium endobioticum.</title>
        <authorList>
            <person name="van de Vossenberg B.T.L.H."/>
            <person name="Warris S."/>
            <person name="Nguyen H.D.T."/>
            <person name="van Gent-Pelzer M.P.E."/>
            <person name="Joly D.L."/>
            <person name="van de Geest H.C."/>
            <person name="Bonants P.J.M."/>
            <person name="Smith D.S."/>
            <person name="Levesque C.A."/>
            <person name="van der Lee T.A.J."/>
        </authorList>
    </citation>
    <scope>NUCLEOTIDE SEQUENCE [LARGE SCALE GENOMIC DNA]</scope>
    <source>
        <strain evidence="1 2">MB42</strain>
    </source>
</reference>
<dbReference type="EMBL" id="QEAN01000402">
    <property type="protein sequence ID" value="TPX38423.1"/>
    <property type="molecule type" value="Genomic_DNA"/>
</dbReference>